<dbReference type="RefSeq" id="WP_210759676.1">
    <property type="nucleotide sequence ID" value="NZ_CP060139.1"/>
</dbReference>
<accession>A0A7H0VHF2</accession>
<evidence type="ECO:0000313" key="2">
    <source>
        <dbReference type="Proteomes" id="UP000516305"/>
    </source>
</evidence>
<sequence length="104" mass="11968">MPDTKVDELLESLTDNIDSLIDAIKNGTRHQWIKDHFLAGYPTDIKDSSMILDLLKVFNTTQHLYECVNCGRIAVQIGQTNRYEFYKPESEDYKGILKGKKDTN</sequence>
<proteinExistence type="predicted"/>
<gene>
    <name evidence="1" type="ORF">H4K34_04745</name>
</gene>
<protein>
    <submittedName>
        <fullName evidence="1">Uncharacterized protein</fullName>
    </submittedName>
</protein>
<keyword evidence="2" id="KW-1185">Reference proteome</keyword>
<dbReference type="Proteomes" id="UP000516305">
    <property type="component" value="Chromosome"/>
</dbReference>
<evidence type="ECO:0000313" key="1">
    <source>
        <dbReference type="EMBL" id="QNR25150.1"/>
    </source>
</evidence>
<dbReference type="AlphaFoldDB" id="A0A7H0VHF2"/>
<dbReference type="KEGG" id="chyd:H4K34_04745"/>
<dbReference type="EMBL" id="CP060139">
    <property type="protein sequence ID" value="QNR25150.1"/>
    <property type="molecule type" value="Genomic_DNA"/>
</dbReference>
<organism evidence="1 2">
    <name type="scientific">Croceimicrobium hydrocarbonivorans</name>
    <dbReference type="NCBI Taxonomy" id="2761580"/>
    <lineage>
        <taxon>Bacteria</taxon>
        <taxon>Pseudomonadati</taxon>
        <taxon>Bacteroidota</taxon>
        <taxon>Flavobacteriia</taxon>
        <taxon>Flavobacteriales</taxon>
        <taxon>Owenweeksiaceae</taxon>
        <taxon>Croceimicrobium</taxon>
    </lineage>
</organism>
<reference evidence="1 2" key="1">
    <citation type="submission" date="2020-08" db="EMBL/GenBank/DDBJ databases">
        <title>Croceimicrobium hydrocarbonivorans gen. nov., sp. nov., a novel marine bacterium isolated from a bacterial consortium that degrades polyethylene terephthalate.</title>
        <authorList>
            <person name="Liu R."/>
        </authorList>
    </citation>
    <scope>NUCLEOTIDE SEQUENCE [LARGE SCALE GENOMIC DNA]</scope>
    <source>
        <strain evidence="1 2">A20-9</strain>
    </source>
</reference>
<name>A0A7H0VHF2_9FLAO</name>